<evidence type="ECO:0000256" key="1">
    <source>
        <dbReference type="SAM" id="MobiDB-lite"/>
    </source>
</evidence>
<evidence type="ECO:0000313" key="3">
    <source>
        <dbReference type="Proteomes" id="UP000789595"/>
    </source>
</evidence>
<feature type="compositionally biased region" description="Low complexity" evidence="1">
    <location>
        <begin position="1"/>
        <end position="14"/>
    </location>
</feature>
<gene>
    <name evidence="2" type="ORF">PECAL_4P26100</name>
</gene>
<protein>
    <submittedName>
        <fullName evidence="2">Uncharacterized protein</fullName>
    </submittedName>
</protein>
<reference evidence="2" key="1">
    <citation type="submission" date="2021-11" db="EMBL/GenBank/DDBJ databases">
        <authorList>
            <consortium name="Genoscope - CEA"/>
            <person name="William W."/>
        </authorList>
    </citation>
    <scope>NUCLEOTIDE SEQUENCE</scope>
</reference>
<dbReference type="AlphaFoldDB" id="A0A8J2SLJ9"/>
<comment type="caution">
    <text evidence="2">The sequence shown here is derived from an EMBL/GenBank/DDBJ whole genome shotgun (WGS) entry which is preliminary data.</text>
</comment>
<keyword evidence="3" id="KW-1185">Reference proteome</keyword>
<feature type="region of interest" description="Disordered" evidence="1">
    <location>
        <begin position="1"/>
        <end position="43"/>
    </location>
</feature>
<evidence type="ECO:0000313" key="2">
    <source>
        <dbReference type="EMBL" id="CAH0375283.1"/>
    </source>
</evidence>
<dbReference type="EMBL" id="CAKKNE010000004">
    <property type="protein sequence ID" value="CAH0375283.1"/>
    <property type="molecule type" value="Genomic_DNA"/>
</dbReference>
<organism evidence="2 3">
    <name type="scientific">Pelagomonas calceolata</name>
    <dbReference type="NCBI Taxonomy" id="35677"/>
    <lineage>
        <taxon>Eukaryota</taxon>
        <taxon>Sar</taxon>
        <taxon>Stramenopiles</taxon>
        <taxon>Ochrophyta</taxon>
        <taxon>Pelagophyceae</taxon>
        <taxon>Pelagomonadales</taxon>
        <taxon>Pelagomonadaceae</taxon>
        <taxon>Pelagomonas</taxon>
    </lineage>
</organism>
<accession>A0A8J2SLJ9</accession>
<dbReference type="Proteomes" id="UP000789595">
    <property type="component" value="Unassembled WGS sequence"/>
</dbReference>
<name>A0A8J2SLJ9_9STRA</name>
<sequence>MGSASSGSPSRSRATVSAALMSSTRLRSTRRNSSRVCFSRSAPTWRARRRASRLASAASRSAASLPTTASAARRSEASLTKRAFLRRRSRSSARSAAAATRRMTTSSTSLAAFWPRCSASPIFACIRSNSASFALQIASAAACARIDADRASSNCFTRCSRRRSTAVGFLVASSSSSGDWGRSSSSMVAADWAALPGCLTPGPER</sequence>
<proteinExistence type="predicted"/>